<organism evidence="2 3">
    <name type="scientific">Candidatus Desulfosporosinus infrequens</name>
    <dbReference type="NCBI Taxonomy" id="2043169"/>
    <lineage>
        <taxon>Bacteria</taxon>
        <taxon>Bacillati</taxon>
        <taxon>Bacillota</taxon>
        <taxon>Clostridia</taxon>
        <taxon>Eubacteriales</taxon>
        <taxon>Desulfitobacteriaceae</taxon>
        <taxon>Desulfosporosinus</taxon>
    </lineage>
</organism>
<dbReference type="EMBL" id="OMOF01000445">
    <property type="protein sequence ID" value="SPF51119.1"/>
    <property type="molecule type" value="Genomic_DNA"/>
</dbReference>
<evidence type="ECO:0000313" key="2">
    <source>
        <dbReference type="EMBL" id="SPF51119.1"/>
    </source>
</evidence>
<reference evidence="3" key="1">
    <citation type="submission" date="2018-02" db="EMBL/GenBank/DDBJ databases">
        <authorList>
            <person name="Hausmann B."/>
        </authorList>
    </citation>
    <scope>NUCLEOTIDE SEQUENCE [LARGE SCALE GENOMIC DNA]</scope>
    <source>
        <strain evidence="3">Peat soil MAG SbF1</strain>
    </source>
</reference>
<proteinExistence type="predicted"/>
<protein>
    <submittedName>
        <fullName evidence="2">Uncharacterized protein</fullName>
    </submittedName>
</protein>
<feature type="region of interest" description="Disordered" evidence="1">
    <location>
        <begin position="56"/>
        <end position="79"/>
    </location>
</feature>
<dbReference type="Proteomes" id="UP000238916">
    <property type="component" value="Unassembled WGS sequence"/>
</dbReference>
<name>A0A2U3LH32_9FIRM</name>
<dbReference type="AlphaFoldDB" id="A0A2U3LH32"/>
<evidence type="ECO:0000313" key="3">
    <source>
        <dbReference type="Proteomes" id="UP000238916"/>
    </source>
</evidence>
<gene>
    <name evidence="2" type="ORF">SBF1_50003</name>
</gene>
<sequence>MKGCERWIRNLSRLTSYANGLRLAEEQVSDGEKPVCLSLSKETSLDLTRMLSQNGSKLKKDKIKGRFALRPRTTNLPNN</sequence>
<feature type="compositionally biased region" description="Basic residues" evidence="1">
    <location>
        <begin position="57"/>
        <end position="69"/>
    </location>
</feature>
<accession>A0A2U3LH32</accession>
<evidence type="ECO:0000256" key="1">
    <source>
        <dbReference type="SAM" id="MobiDB-lite"/>
    </source>
</evidence>